<keyword evidence="1" id="KW-1133">Transmembrane helix</keyword>
<evidence type="ECO:0000313" key="3">
    <source>
        <dbReference type="EMBL" id="ADJ28153.1"/>
    </source>
</evidence>
<feature type="domain" description="DUF4342" evidence="2">
    <location>
        <begin position="13"/>
        <end position="91"/>
    </location>
</feature>
<gene>
    <name evidence="3" type="ordered locus">Nwat_1222</name>
</gene>
<proteinExistence type="predicted"/>
<name>D8K5H6_NITWC</name>
<organism evidence="3 4">
    <name type="scientific">Nitrosococcus watsoni (strain C-113)</name>
    <dbReference type="NCBI Taxonomy" id="105559"/>
    <lineage>
        <taxon>Bacteria</taxon>
        <taxon>Pseudomonadati</taxon>
        <taxon>Pseudomonadota</taxon>
        <taxon>Gammaproteobacteria</taxon>
        <taxon>Chromatiales</taxon>
        <taxon>Chromatiaceae</taxon>
        <taxon>Nitrosococcus</taxon>
    </lineage>
</organism>
<evidence type="ECO:0000313" key="4">
    <source>
        <dbReference type="Proteomes" id="UP000000393"/>
    </source>
</evidence>
<dbReference type="Pfam" id="PF14242">
    <property type="entry name" value="DUF4342"/>
    <property type="match status" value="1"/>
</dbReference>
<feature type="transmembrane region" description="Helical" evidence="1">
    <location>
        <begin position="53"/>
        <end position="82"/>
    </location>
</feature>
<keyword evidence="1" id="KW-0472">Membrane</keyword>
<dbReference type="EMBL" id="CP002086">
    <property type="protein sequence ID" value="ADJ28153.1"/>
    <property type="molecule type" value="Genomic_DNA"/>
</dbReference>
<sequence length="96" mass="10818">MEEQSGKNISHPQTDKTQEKYEEVLNFINKWLKRGNLRRLVIRKPSGHVFMEIPLTVGAAIGGILLFFTPTLLALSALVALFKQIKVEIVRIDNSG</sequence>
<reference evidence="3 4" key="1">
    <citation type="submission" date="2010-06" db="EMBL/GenBank/DDBJ databases">
        <title>Complete sequence of chromosome of Nitrosococcus watsoni C-113.</title>
        <authorList>
            <consortium name="US DOE Joint Genome Institute"/>
            <person name="Lucas S."/>
            <person name="Copeland A."/>
            <person name="Lapidus A."/>
            <person name="Cheng J.-F."/>
            <person name="Bruce D."/>
            <person name="Goodwin L."/>
            <person name="Pitluck S."/>
            <person name="Malfatti S.A."/>
            <person name="Chain P.S.G."/>
            <person name="Land M."/>
            <person name="Hauser L."/>
            <person name="Kyrpides N."/>
            <person name="Ivanova N."/>
            <person name="Cambell M.A."/>
            <person name="Heidelberg J.F."/>
            <person name="Klotz M.G."/>
            <person name="Woyke T."/>
        </authorList>
    </citation>
    <scope>NUCLEOTIDE SEQUENCE [LARGE SCALE GENOMIC DNA]</scope>
    <source>
        <strain evidence="3 4">C-113</strain>
    </source>
</reference>
<protein>
    <recommendedName>
        <fullName evidence="2">DUF4342 domain-containing protein</fullName>
    </recommendedName>
</protein>
<dbReference type="OrthoDB" id="677607at2"/>
<dbReference type="STRING" id="105559.Nwat_1222"/>
<dbReference type="InterPro" id="IPR025642">
    <property type="entry name" value="DUF4342"/>
</dbReference>
<evidence type="ECO:0000256" key="1">
    <source>
        <dbReference type="SAM" id="Phobius"/>
    </source>
</evidence>
<dbReference type="Proteomes" id="UP000000393">
    <property type="component" value="Chromosome"/>
</dbReference>
<keyword evidence="1" id="KW-0812">Transmembrane</keyword>
<dbReference type="RefSeq" id="WP_013220249.1">
    <property type="nucleotide sequence ID" value="NC_014315.1"/>
</dbReference>
<dbReference type="HOGENOM" id="CLU_115782_6_0_6"/>
<accession>D8K5H6</accession>
<keyword evidence="4" id="KW-1185">Reference proteome</keyword>
<evidence type="ECO:0000259" key="2">
    <source>
        <dbReference type="Pfam" id="PF14242"/>
    </source>
</evidence>
<dbReference type="KEGG" id="nwa:Nwat_1222"/>
<dbReference type="AlphaFoldDB" id="D8K5H6"/>
<dbReference type="eggNOG" id="ENOG5033D17">
    <property type="taxonomic scope" value="Bacteria"/>
</dbReference>